<accession>A0A1I1H0F3</accession>
<dbReference type="RefSeq" id="WP_090087650.1">
    <property type="nucleotide sequence ID" value="NZ_FOMG01000001.1"/>
</dbReference>
<feature type="signal peptide" evidence="1">
    <location>
        <begin position="1"/>
        <end position="21"/>
    </location>
</feature>
<feature type="chain" id="PRO_5039663743" description="Lipoprotein" evidence="1">
    <location>
        <begin position="22"/>
        <end position="168"/>
    </location>
</feature>
<evidence type="ECO:0000313" key="3">
    <source>
        <dbReference type="Proteomes" id="UP000199263"/>
    </source>
</evidence>
<dbReference type="PROSITE" id="PS51257">
    <property type="entry name" value="PROKAR_LIPOPROTEIN"/>
    <property type="match status" value="1"/>
</dbReference>
<dbReference type="OrthoDB" id="1912736at2"/>
<name>A0A1I1H0F3_9CLOT</name>
<evidence type="ECO:0008006" key="4">
    <source>
        <dbReference type="Google" id="ProtNLM"/>
    </source>
</evidence>
<keyword evidence="3" id="KW-1185">Reference proteome</keyword>
<keyword evidence="1" id="KW-0732">Signal</keyword>
<dbReference type="AlphaFoldDB" id="A0A1I1H0F3"/>
<protein>
    <recommendedName>
        <fullName evidence="4">Lipoprotein</fullName>
    </recommendedName>
</protein>
<proteinExistence type="predicted"/>
<evidence type="ECO:0000256" key="1">
    <source>
        <dbReference type="SAM" id="SignalP"/>
    </source>
</evidence>
<reference evidence="2 3" key="1">
    <citation type="submission" date="2016-10" db="EMBL/GenBank/DDBJ databases">
        <authorList>
            <person name="de Groot N.N."/>
        </authorList>
    </citation>
    <scope>NUCLEOTIDE SEQUENCE [LARGE SCALE GENOMIC DNA]</scope>
    <source>
        <strain evidence="2 3">DSM 12992</strain>
    </source>
</reference>
<sequence length="168" mass="18636">MKRKSILTLTLVSMLSTVVLIGGCNSAKTTDKNAKTNIEQSAEKVKDDVANVGNNIKYTAIDLKNDIVNAGYKLKDSAEGKKEYFKGTETDYMLGNDRVRIYEYDSADKLQADINTISANGMSINGADVGYTNKPYYYRKGNSLIVYEGKDKKYIDQFNTTLGNTIIP</sequence>
<gene>
    <name evidence="2" type="ORF">SAMN05421842_101125</name>
</gene>
<evidence type="ECO:0000313" key="2">
    <source>
        <dbReference type="EMBL" id="SFC17261.1"/>
    </source>
</evidence>
<organism evidence="2 3">
    <name type="scientific">Clostridium uliginosum</name>
    <dbReference type="NCBI Taxonomy" id="119641"/>
    <lineage>
        <taxon>Bacteria</taxon>
        <taxon>Bacillati</taxon>
        <taxon>Bacillota</taxon>
        <taxon>Clostridia</taxon>
        <taxon>Eubacteriales</taxon>
        <taxon>Clostridiaceae</taxon>
        <taxon>Clostridium</taxon>
    </lineage>
</organism>
<dbReference type="EMBL" id="FOMG01000001">
    <property type="protein sequence ID" value="SFC17261.1"/>
    <property type="molecule type" value="Genomic_DNA"/>
</dbReference>
<dbReference type="Proteomes" id="UP000199263">
    <property type="component" value="Unassembled WGS sequence"/>
</dbReference>